<evidence type="ECO:0000313" key="2">
    <source>
        <dbReference type="Proteomes" id="UP000054359"/>
    </source>
</evidence>
<name>A0A087U1E5_STEMI</name>
<gene>
    <name evidence="1" type="ORF">X975_03697</name>
</gene>
<dbReference type="AlphaFoldDB" id="A0A087U1E5"/>
<evidence type="ECO:0000313" key="1">
    <source>
        <dbReference type="EMBL" id="KFM71184.1"/>
    </source>
</evidence>
<sequence length="65" mass="7428">MVSRHYLSEGQHTCIVNESISDMDESNGSFSKQYDIPNISNTDNVSETELTECLPFTSRERFCSF</sequence>
<protein>
    <submittedName>
        <fullName evidence="1">Uncharacterized protein</fullName>
    </submittedName>
</protein>
<dbReference type="Proteomes" id="UP000054359">
    <property type="component" value="Unassembled WGS sequence"/>
</dbReference>
<feature type="non-terminal residue" evidence="1">
    <location>
        <position position="65"/>
    </location>
</feature>
<reference evidence="1 2" key="1">
    <citation type="submission" date="2013-11" db="EMBL/GenBank/DDBJ databases">
        <title>Genome sequencing of Stegodyphus mimosarum.</title>
        <authorList>
            <person name="Bechsgaard J."/>
        </authorList>
    </citation>
    <scope>NUCLEOTIDE SEQUENCE [LARGE SCALE GENOMIC DNA]</scope>
</reference>
<accession>A0A087U1E5</accession>
<dbReference type="EMBL" id="KK117700">
    <property type="protein sequence ID" value="KFM71184.1"/>
    <property type="molecule type" value="Genomic_DNA"/>
</dbReference>
<proteinExistence type="predicted"/>
<organism evidence="1 2">
    <name type="scientific">Stegodyphus mimosarum</name>
    <name type="common">African social velvet spider</name>
    <dbReference type="NCBI Taxonomy" id="407821"/>
    <lineage>
        <taxon>Eukaryota</taxon>
        <taxon>Metazoa</taxon>
        <taxon>Ecdysozoa</taxon>
        <taxon>Arthropoda</taxon>
        <taxon>Chelicerata</taxon>
        <taxon>Arachnida</taxon>
        <taxon>Araneae</taxon>
        <taxon>Araneomorphae</taxon>
        <taxon>Entelegynae</taxon>
        <taxon>Eresoidea</taxon>
        <taxon>Eresidae</taxon>
        <taxon>Stegodyphus</taxon>
    </lineage>
</organism>
<keyword evidence="2" id="KW-1185">Reference proteome</keyword>